<dbReference type="EMBL" id="BMAC01001107">
    <property type="protein sequence ID" value="GFQ05674.1"/>
    <property type="molecule type" value="Genomic_DNA"/>
</dbReference>
<dbReference type="Pfam" id="PF01535">
    <property type="entry name" value="PPR"/>
    <property type="match status" value="1"/>
</dbReference>
<protein>
    <submittedName>
        <fullName evidence="4">Pentatricopeptide repeat-containing protein at5g24830</fullName>
    </submittedName>
</protein>
<dbReference type="OrthoDB" id="1671977at2759"/>
<name>A0A830DC85_9LAMI</name>
<keyword evidence="1" id="KW-0677">Repeat</keyword>
<sequence length="117" mass="13458">MLDPLLQPSKRPSPAASFRTMERDDDDDFESPVRVSYPPRSFKRLHRGPTSWLVPEPRKVEHVANEEIEDLSSDEDWPRVTYNLLIGAACDLGDISFALQMYDEMLRRGYKDVGFGN</sequence>
<evidence type="ECO:0000313" key="5">
    <source>
        <dbReference type="Proteomes" id="UP000653305"/>
    </source>
</evidence>
<dbReference type="InterPro" id="IPR002885">
    <property type="entry name" value="PPR_rpt"/>
</dbReference>
<organism evidence="4 5">
    <name type="scientific">Phtheirospermum japonicum</name>
    <dbReference type="NCBI Taxonomy" id="374723"/>
    <lineage>
        <taxon>Eukaryota</taxon>
        <taxon>Viridiplantae</taxon>
        <taxon>Streptophyta</taxon>
        <taxon>Embryophyta</taxon>
        <taxon>Tracheophyta</taxon>
        <taxon>Spermatophyta</taxon>
        <taxon>Magnoliopsida</taxon>
        <taxon>eudicotyledons</taxon>
        <taxon>Gunneridae</taxon>
        <taxon>Pentapetalae</taxon>
        <taxon>asterids</taxon>
        <taxon>lamiids</taxon>
        <taxon>Lamiales</taxon>
        <taxon>Orobanchaceae</taxon>
        <taxon>Orobanchaceae incertae sedis</taxon>
        <taxon>Phtheirospermum</taxon>
    </lineage>
</organism>
<evidence type="ECO:0000256" key="1">
    <source>
        <dbReference type="ARBA" id="ARBA00022737"/>
    </source>
</evidence>
<accession>A0A830DC85</accession>
<evidence type="ECO:0000313" key="4">
    <source>
        <dbReference type="EMBL" id="GFQ05674.1"/>
    </source>
</evidence>
<dbReference type="Proteomes" id="UP000653305">
    <property type="component" value="Unassembled WGS sequence"/>
</dbReference>
<comment type="caution">
    <text evidence="4">The sequence shown here is derived from an EMBL/GenBank/DDBJ whole genome shotgun (WGS) entry which is preliminary data.</text>
</comment>
<dbReference type="InterPro" id="IPR011990">
    <property type="entry name" value="TPR-like_helical_dom_sf"/>
</dbReference>
<feature type="region of interest" description="Disordered" evidence="3">
    <location>
        <begin position="1"/>
        <end position="33"/>
    </location>
</feature>
<dbReference type="NCBIfam" id="TIGR00756">
    <property type="entry name" value="PPR"/>
    <property type="match status" value="1"/>
</dbReference>
<dbReference type="AlphaFoldDB" id="A0A830DC85"/>
<evidence type="ECO:0000256" key="3">
    <source>
        <dbReference type="SAM" id="MobiDB-lite"/>
    </source>
</evidence>
<gene>
    <name evidence="4" type="ORF">PHJA_002711500</name>
</gene>
<reference evidence="4" key="1">
    <citation type="submission" date="2020-07" db="EMBL/GenBank/DDBJ databases">
        <title>Ethylene signaling mediates host invasion by parasitic plants.</title>
        <authorList>
            <person name="Yoshida S."/>
        </authorList>
    </citation>
    <scope>NUCLEOTIDE SEQUENCE</scope>
    <source>
        <strain evidence="4">Okayama</strain>
    </source>
</reference>
<dbReference type="Gene3D" id="1.25.40.10">
    <property type="entry name" value="Tetratricopeptide repeat domain"/>
    <property type="match status" value="1"/>
</dbReference>
<dbReference type="PROSITE" id="PS51375">
    <property type="entry name" value="PPR"/>
    <property type="match status" value="1"/>
</dbReference>
<keyword evidence="5" id="KW-1185">Reference proteome</keyword>
<proteinExistence type="predicted"/>
<feature type="repeat" description="PPR" evidence="2">
    <location>
        <begin position="78"/>
        <end position="112"/>
    </location>
</feature>
<evidence type="ECO:0000256" key="2">
    <source>
        <dbReference type="PROSITE-ProRule" id="PRU00708"/>
    </source>
</evidence>